<evidence type="ECO:0000256" key="3">
    <source>
        <dbReference type="ARBA" id="ARBA00023242"/>
    </source>
</evidence>
<dbReference type="GO" id="GO:0003697">
    <property type="term" value="F:single-stranded DNA binding"/>
    <property type="evidence" value="ECO:0007669"/>
    <property type="project" value="TreeGrafter"/>
</dbReference>
<organism evidence="4 5">
    <name type="scientific">Laodelphax striatellus</name>
    <name type="common">Small brown planthopper</name>
    <name type="synonym">Delphax striatella</name>
    <dbReference type="NCBI Taxonomy" id="195883"/>
    <lineage>
        <taxon>Eukaryota</taxon>
        <taxon>Metazoa</taxon>
        <taxon>Ecdysozoa</taxon>
        <taxon>Arthropoda</taxon>
        <taxon>Hexapoda</taxon>
        <taxon>Insecta</taxon>
        <taxon>Pterygota</taxon>
        <taxon>Neoptera</taxon>
        <taxon>Paraneoptera</taxon>
        <taxon>Hemiptera</taxon>
        <taxon>Auchenorrhyncha</taxon>
        <taxon>Fulgoroidea</taxon>
        <taxon>Delphacidae</taxon>
        <taxon>Criomorphinae</taxon>
        <taxon>Laodelphax</taxon>
    </lineage>
</organism>
<dbReference type="OrthoDB" id="188186at2759"/>
<evidence type="ECO:0000256" key="1">
    <source>
        <dbReference type="ARBA" id="ARBA00004123"/>
    </source>
</evidence>
<dbReference type="PANTHER" id="PTHR15114">
    <property type="entry name" value="REPLICATION PROTEIN A3"/>
    <property type="match status" value="1"/>
</dbReference>
<keyword evidence="5" id="KW-1185">Reference proteome</keyword>
<dbReference type="STRING" id="195883.A0A482XNS5"/>
<comment type="similarity">
    <text evidence="2">Belongs to the replication factor A protein 3 family.</text>
</comment>
<dbReference type="SMR" id="A0A482XNS5"/>
<accession>A0A482XNS5</accession>
<dbReference type="Gene3D" id="2.40.50.140">
    <property type="entry name" value="Nucleic acid-binding proteins"/>
    <property type="match status" value="1"/>
</dbReference>
<comment type="subcellular location">
    <subcellularLocation>
        <location evidence="1">Nucleus</location>
    </subcellularLocation>
</comment>
<dbReference type="CDD" id="cd04479">
    <property type="entry name" value="RPA3"/>
    <property type="match status" value="1"/>
</dbReference>
<dbReference type="InterPro" id="IPR012340">
    <property type="entry name" value="NA-bd_OB-fold"/>
</dbReference>
<dbReference type="InterPro" id="IPR013970">
    <property type="entry name" value="Rfa2"/>
</dbReference>
<dbReference type="AlphaFoldDB" id="A0A482XNS5"/>
<protein>
    <recommendedName>
        <fullName evidence="6">Replication protein A 14 kDa subunit</fullName>
    </recommendedName>
</protein>
<keyword evidence="3" id="KW-0539">Nucleus</keyword>
<dbReference type="Pfam" id="PF08661">
    <property type="entry name" value="Rep_fac-A_3"/>
    <property type="match status" value="1"/>
</dbReference>
<reference evidence="4 5" key="1">
    <citation type="journal article" date="2017" name="Gigascience">
        <title>Genome sequence of the small brown planthopper, Laodelphax striatellus.</title>
        <authorList>
            <person name="Zhu J."/>
            <person name="Jiang F."/>
            <person name="Wang X."/>
            <person name="Yang P."/>
            <person name="Bao Y."/>
            <person name="Zhao W."/>
            <person name="Wang W."/>
            <person name="Lu H."/>
            <person name="Wang Q."/>
            <person name="Cui N."/>
            <person name="Li J."/>
            <person name="Chen X."/>
            <person name="Luo L."/>
            <person name="Yu J."/>
            <person name="Kang L."/>
            <person name="Cui F."/>
        </authorList>
    </citation>
    <scope>NUCLEOTIDE SEQUENCE [LARGE SCALE GENOMIC DNA]</scope>
    <source>
        <strain evidence="4">Lst14</strain>
    </source>
</reference>
<evidence type="ECO:0000313" key="5">
    <source>
        <dbReference type="Proteomes" id="UP000291343"/>
    </source>
</evidence>
<evidence type="ECO:0000313" key="4">
    <source>
        <dbReference type="EMBL" id="RZF47048.1"/>
    </source>
</evidence>
<name>A0A482XNS5_LAOST</name>
<proteinExistence type="inferred from homology"/>
<gene>
    <name evidence="4" type="ORF">LSTR_LSTR012306</name>
</gene>
<dbReference type="GO" id="GO:0005662">
    <property type="term" value="C:DNA replication factor A complex"/>
    <property type="evidence" value="ECO:0007669"/>
    <property type="project" value="TreeGrafter"/>
</dbReference>
<dbReference type="GO" id="GO:0006284">
    <property type="term" value="P:base-excision repair"/>
    <property type="evidence" value="ECO:0007669"/>
    <property type="project" value="TreeGrafter"/>
</dbReference>
<dbReference type="Proteomes" id="UP000291343">
    <property type="component" value="Unassembled WGS sequence"/>
</dbReference>
<dbReference type="SUPFAM" id="SSF50249">
    <property type="entry name" value="Nucleic acid-binding proteins"/>
    <property type="match status" value="1"/>
</dbReference>
<evidence type="ECO:0000256" key="2">
    <source>
        <dbReference type="ARBA" id="ARBA00009761"/>
    </source>
</evidence>
<dbReference type="GO" id="GO:0006260">
    <property type="term" value="P:DNA replication"/>
    <property type="evidence" value="ECO:0007669"/>
    <property type="project" value="InterPro"/>
</dbReference>
<evidence type="ECO:0008006" key="6">
    <source>
        <dbReference type="Google" id="ProtNLM"/>
    </source>
</evidence>
<dbReference type="GO" id="GO:0003684">
    <property type="term" value="F:damaged DNA binding"/>
    <property type="evidence" value="ECO:0007669"/>
    <property type="project" value="TreeGrafter"/>
</dbReference>
<dbReference type="PANTHER" id="PTHR15114:SF1">
    <property type="entry name" value="REPLICATION PROTEIN A 14 KDA SUBUNIT"/>
    <property type="match status" value="1"/>
</dbReference>
<sequence length="113" mass="12193">MSESTFRQQVNGASLSQFQGKNVSIFGEILKSDPSGRSFDIKTSDNMIVSVSMSQPLTEPVSGLVEVIGVGQGRSSVLCENYLQFSEELASTYDAELDNAAVTFLNSTDNAWS</sequence>
<comment type="caution">
    <text evidence="4">The sequence shown here is derived from an EMBL/GenBank/DDBJ whole genome shotgun (WGS) entry which is preliminary data.</text>
</comment>
<dbReference type="InParanoid" id="A0A482XNS5"/>
<dbReference type="GO" id="GO:0000724">
    <property type="term" value="P:double-strand break repair via homologous recombination"/>
    <property type="evidence" value="ECO:0007669"/>
    <property type="project" value="TreeGrafter"/>
</dbReference>
<dbReference type="GO" id="GO:0006298">
    <property type="term" value="P:mismatch repair"/>
    <property type="evidence" value="ECO:0007669"/>
    <property type="project" value="TreeGrafter"/>
</dbReference>
<dbReference type="GO" id="GO:0006289">
    <property type="term" value="P:nucleotide-excision repair"/>
    <property type="evidence" value="ECO:0007669"/>
    <property type="project" value="TreeGrafter"/>
</dbReference>
<dbReference type="GO" id="GO:0035861">
    <property type="term" value="C:site of double-strand break"/>
    <property type="evidence" value="ECO:0007669"/>
    <property type="project" value="TreeGrafter"/>
</dbReference>
<dbReference type="EMBL" id="QKKF02004940">
    <property type="protein sequence ID" value="RZF47048.1"/>
    <property type="molecule type" value="Genomic_DNA"/>
</dbReference>